<evidence type="ECO:0000256" key="4">
    <source>
        <dbReference type="ARBA" id="ARBA00022741"/>
    </source>
</evidence>
<dbReference type="InterPro" id="IPR004161">
    <property type="entry name" value="EFTu-like_2"/>
</dbReference>
<comment type="similarity">
    <text evidence="1 13">Belongs to the TRAFAC class translation factor GTPase superfamily. Classic translation factor GTPase family. LepA subfamily.</text>
</comment>
<keyword evidence="15" id="KW-0251">Elongation factor</keyword>
<keyword evidence="4 13" id="KW-0547">Nucleotide-binding</keyword>
<dbReference type="FunFam" id="2.40.30.10:FF:000015">
    <property type="entry name" value="Translation factor GUF1, mitochondrial"/>
    <property type="match status" value="1"/>
</dbReference>
<gene>
    <name evidence="13 17" type="primary">lepA</name>
    <name evidence="17" type="ORF">CO2235_180104</name>
    <name evidence="15" type="ORF">D2917_24220</name>
    <name evidence="16" type="ORF">JTE92_24330</name>
</gene>
<dbReference type="EMBL" id="CP069812">
    <property type="protein sequence ID" value="QRQ93215.1"/>
    <property type="molecule type" value="Genomic_DNA"/>
</dbReference>
<dbReference type="InterPro" id="IPR013842">
    <property type="entry name" value="LepA_CTD"/>
</dbReference>
<evidence type="ECO:0000256" key="5">
    <source>
        <dbReference type="ARBA" id="ARBA00022801"/>
    </source>
</evidence>
<keyword evidence="5 13" id="KW-0378">Hydrolase</keyword>
<evidence type="ECO:0000313" key="17">
    <source>
        <dbReference type="EMBL" id="SPC13206.1"/>
    </source>
</evidence>
<comment type="function">
    <text evidence="10 13">Required for accurate and efficient protein synthesis under certain stress conditions. May act as a fidelity factor of the translation reaction, by catalyzing a one-codon backward translocation of tRNAs on improperly translocated ribosomes. Back-translocation proceeds from a post-translocation (POST) complex to a pre-translocation (PRE) complex, thus giving elongation factor G a second chance to translocate the tRNAs correctly. Binds to ribosomes in a GTP-dependent manner.</text>
</comment>
<dbReference type="SMART" id="SM00838">
    <property type="entry name" value="EFG_C"/>
    <property type="match status" value="1"/>
</dbReference>
<dbReference type="CDD" id="cd03709">
    <property type="entry name" value="lepA_C"/>
    <property type="match status" value="1"/>
</dbReference>
<dbReference type="PROSITE" id="PS51722">
    <property type="entry name" value="G_TR_2"/>
    <property type="match status" value="1"/>
</dbReference>
<evidence type="ECO:0000256" key="3">
    <source>
        <dbReference type="ARBA" id="ARBA00022519"/>
    </source>
</evidence>
<dbReference type="FunFam" id="3.30.70.2570:FF:000001">
    <property type="entry name" value="Translation factor GUF1, mitochondrial"/>
    <property type="match status" value="1"/>
</dbReference>
<dbReference type="HAMAP" id="MF_00071">
    <property type="entry name" value="LepA"/>
    <property type="match status" value="1"/>
</dbReference>
<evidence type="ECO:0000313" key="18">
    <source>
        <dbReference type="Proteomes" id="UP000325743"/>
    </source>
</evidence>
<evidence type="ECO:0000256" key="8">
    <source>
        <dbReference type="ARBA" id="ARBA00023136"/>
    </source>
</evidence>
<evidence type="ECO:0000256" key="2">
    <source>
        <dbReference type="ARBA" id="ARBA00022475"/>
    </source>
</evidence>
<dbReference type="Proteomes" id="UP000325743">
    <property type="component" value="Chromosome 2"/>
</dbReference>
<dbReference type="SUPFAM" id="SSF54980">
    <property type="entry name" value="EF-G C-terminal domain-like"/>
    <property type="match status" value="2"/>
</dbReference>
<sequence length="597" mass="65920">MDHIRNFSIIAHIDHGKSTLADRIIQLCGGLSDREMEAQVLDSMDIEKERGITIKAQTAALSYKARDGQVYNLNLIDTPGHVDFSYEVSRSLSACEGALLVVDASQGVEAQTVANCYTAIELGVEVVPVLNKIDLPQADPDNAIQEIEDVIGIDAQDATPCSAKTGQGVQDVIEALIAKVPPPKGDADAPLQALIIDSWFDNYVGVVMLVRVVNGTLRTKDKALLMATGAQHLVEQVGVFTPKSIQRDSLTAGQVGFVIAGIKELKAAKVGDTITTVQRKAEAPLPGFKEVKPQVFAGLYPVEANQYEALRESLEKLRLNDASLMFEPEVSQALGFGFRCGFLGLLHMEIVQERLEREFDMDLITTAPTVVYQVEMRDGTMITVENPAKMPDPSKIEAILEPIVTVNLYMPQEYVGSVITLCTQKRGTQINMSYHGKQVQLTYEIPMAEIVMDFFDRLKSVSRGYASMDYEFKEYRPSDVVKVDILINSDKVDALSVIVHRSNSQYRGREVAAKMREIIPRQMYDVAIQAAIGSNIIARENVKALRKNVLAKCYGGDISRKKKLLEKQKAGKKRMKQVGTVEIPQEAFLAILQVDDK</sequence>
<dbReference type="FunFam" id="3.30.70.240:FF:000007">
    <property type="entry name" value="Translation factor GUF1, mitochondrial"/>
    <property type="match status" value="1"/>
</dbReference>
<dbReference type="GeneID" id="303492695"/>
<dbReference type="AlphaFoldDB" id="A0A375G5A0"/>
<dbReference type="CDD" id="cd01890">
    <property type="entry name" value="LepA"/>
    <property type="match status" value="1"/>
</dbReference>
<dbReference type="EC" id="3.6.5.n1" evidence="12 13"/>
<dbReference type="Gene3D" id="3.30.70.240">
    <property type="match status" value="1"/>
</dbReference>
<dbReference type="GO" id="GO:0005525">
    <property type="term" value="F:GTP binding"/>
    <property type="evidence" value="ECO:0007669"/>
    <property type="project" value="UniProtKB-UniRule"/>
</dbReference>
<dbReference type="InterPro" id="IPR035647">
    <property type="entry name" value="EFG_III/V"/>
</dbReference>
<protein>
    <recommendedName>
        <fullName evidence="12 13">Elongation factor 4</fullName>
        <shortName evidence="13">EF-4</shortName>
        <ecNumber evidence="12 13">3.6.5.n1</ecNumber>
    </recommendedName>
    <alternativeName>
        <fullName evidence="13">Ribosomal back-translocase LepA</fullName>
    </alternativeName>
</protein>
<evidence type="ECO:0000256" key="10">
    <source>
        <dbReference type="ARBA" id="ARBA00057626"/>
    </source>
</evidence>
<dbReference type="GO" id="GO:0043022">
    <property type="term" value="F:ribosome binding"/>
    <property type="evidence" value="ECO:0007669"/>
    <property type="project" value="UniProtKB-UniRule"/>
</dbReference>
<dbReference type="PROSITE" id="PS00301">
    <property type="entry name" value="G_TR_1"/>
    <property type="match status" value="1"/>
</dbReference>
<comment type="subcellular location">
    <subcellularLocation>
        <location evidence="13">Cell membrane</location>
        <topology evidence="13">Peripheral membrane protein</topology>
        <orientation evidence="13">Cytoplasmic side</orientation>
    </subcellularLocation>
</comment>
<keyword evidence="19" id="KW-1185">Reference proteome</keyword>
<dbReference type="Pfam" id="PF00009">
    <property type="entry name" value="GTP_EFTU"/>
    <property type="match status" value="1"/>
</dbReference>
<dbReference type="FunFam" id="3.40.50.300:FF:000078">
    <property type="entry name" value="Elongation factor 4"/>
    <property type="match status" value="1"/>
</dbReference>
<dbReference type="PANTHER" id="PTHR43512:SF4">
    <property type="entry name" value="TRANSLATION FACTOR GUF1 HOMOLOG, CHLOROPLASTIC"/>
    <property type="match status" value="1"/>
</dbReference>
<feature type="binding site" evidence="13">
    <location>
        <begin position="14"/>
        <end position="19"/>
    </location>
    <ligand>
        <name>GTP</name>
        <dbReference type="ChEBI" id="CHEBI:37565"/>
    </ligand>
</feature>
<evidence type="ECO:0000313" key="16">
    <source>
        <dbReference type="EMBL" id="QRQ93215.1"/>
    </source>
</evidence>
<dbReference type="InterPro" id="IPR027417">
    <property type="entry name" value="P-loop_NTPase"/>
</dbReference>
<keyword evidence="3" id="KW-0997">Cell inner membrane</keyword>
<evidence type="ECO:0000256" key="9">
    <source>
        <dbReference type="ARBA" id="ARBA00050293"/>
    </source>
</evidence>
<name>A0A375G5A0_9BURK</name>
<dbReference type="InterPro" id="IPR035654">
    <property type="entry name" value="LepA_IV"/>
</dbReference>
<organism evidence="17">
    <name type="scientific">Cupriavidus oxalaticus</name>
    <dbReference type="NCBI Taxonomy" id="96344"/>
    <lineage>
        <taxon>Bacteria</taxon>
        <taxon>Pseudomonadati</taxon>
        <taxon>Pseudomonadota</taxon>
        <taxon>Betaproteobacteria</taxon>
        <taxon>Burkholderiales</taxon>
        <taxon>Burkholderiaceae</taxon>
        <taxon>Cupriavidus</taxon>
    </lineage>
</organism>
<dbReference type="GO" id="GO:0003924">
    <property type="term" value="F:GTPase activity"/>
    <property type="evidence" value="ECO:0007669"/>
    <property type="project" value="UniProtKB-UniRule"/>
</dbReference>
<dbReference type="InterPro" id="IPR031157">
    <property type="entry name" value="G_TR_CS"/>
</dbReference>
<evidence type="ECO:0000256" key="12">
    <source>
        <dbReference type="ARBA" id="ARBA00066744"/>
    </source>
</evidence>
<proteinExistence type="inferred from homology"/>
<reference evidence="15 18" key="2">
    <citation type="submission" date="2018-09" db="EMBL/GenBank/DDBJ databases">
        <title>Complete genome sequence of Cupriavidus oxalaticus T2, a bacterium capable of phenol tolerance and degradation.</title>
        <authorList>
            <person name="Yan J."/>
        </authorList>
    </citation>
    <scope>NUCLEOTIDE SEQUENCE [LARGE SCALE GENOMIC DNA]</scope>
    <source>
        <strain evidence="15 18">T2</strain>
    </source>
</reference>
<reference evidence="16 19" key="3">
    <citation type="submission" date="2021-02" db="EMBL/GenBank/DDBJ databases">
        <title>Complete Genome Sequence of Cupriavidus oxalaticus Strain Ox1, a Soil Oxalate-Degrading Species.</title>
        <authorList>
            <person name="Palmieri F."/>
            <person name="Udriet P."/>
            <person name="Deuasquier M."/>
            <person name="Beaudoing E."/>
            <person name="Johnson S.L."/>
            <person name="Davenport K.W."/>
            <person name="Chain P.S."/>
            <person name="Bindschedler S."/>
            <person name="Junier P."/>
        </authorList>
    </citation>
    <scope>NUCLEOTIDE SEQUENCE [LARGE SCALE GENOMIC DNA]</scope>
    <source>
        <strain evidence="16 19">Ox1</strain>
    </source>
</reference>
<feature type="binding site" evidence="13">
    <location>
        <begin position="131"/>
        <end position="134"/>
    </location>
    <ligand>
        <name>GTP</name>
        <dbReference type="ChEBI" id="CHEBI:37565"/>
    </ligand>
</feature>
<dbReference type="Gene3D" id="3.30.70.870">
    <property type="entry name" value="Elongation Factor G (Translational Gtpase), domain 3"/>
    <property type="match status" value="1"/>
</dbReference>
<dbReference type="SUPFAM" id="SSF50447">
    <property type="entry name" value="Translation proteins"/>
    <property type="match status" value="1"/>
</dbReference>
<evidence type="ECO:0000256" key="13">
    <source>
        <dbReference type="HAMAP-Rule" id="MF_00071"/>
    </source>
</evidence>
<keyword evidence="7 13" id="KW-0342">GTP-binding</keyword>
<dbReference type="SUPFAM" id="SSF52540">
    <property type="entry name" value="P-loop containing nucleoside triphosphate hydrolases"/>
    <property type="match status" value="1"/>
</dbReference>
<comment type="similarity">
    <text evidence="11">Belongs to the GTP-binding elongation factor family. LepA subfamily.</text>
</comment>
<dbReference type="Gene3D" id="3.40.50.300">
    <property type="entry name" value="P-loop containing nucleotide triphosphate hydrolases"/>
    <property type="match status" value="1"/>
</dbReference>
<evidence type="ECO:0000256" key="1">
    <source>
        <dbReference type="ARBA" id="ARBA00005454"/>
    </source>
</evidence>
<dbReference type="InterPro" id="IPR005225">
    <property type="entry name" value="Small_GTP-bd"/>
</dbReference>
<dbReference type="InterPro" id="IPR000795">
    <property type="entry name" value="T_Tr_GTP-bd_dom"/>
</dbReference>
<keyword evidence="6 13" id="KW-0648">Protein biosynthesis</keyword>
<dbReference type="FunFam" id="3.30.70.870:FF:000004">
    <property type="entry name" value="Translation factor GUF1, mitochondrial"/>
    <property type="match status" value="1"/>
</dbReference>
<dbReference type="InterPro" id="IPR006297">
    <property type="entry name" value="EF-4"/>
</dbReference>
<dbReference type="PRINTS" id="PR00315">
    <property type="entry name" value="ELONGATNFCT"/>
</dbReference>
<dbReference type="Pfam" id="PF03144">
    <property type="entry name" value="GTP_EFTU_D2"/>
    <property type="match status" value="1"/>
</dbReference>
<evidence type="ECO:0000256" key="7">
    <source>
        <dbReference type="ARBA" id="ARBA00023134"/>
    </source>
</evidence>
<dbReference type="InterPro" id="IPR038363">
    <property type="entry name" value="LepA_C_sf"/>
</dbReference>
<dbReference type="GO" id="GO:0003746">
    <property type="term" value="F:translation elongation factor activity"/>
    <property type="evidence" value="ECO:0007669"/>
    <property type="project" value="UniProtKB-UniRule"/>
</dbReference>
<dbReference type="CDD" id="cd16260">
    <property type="entry name" value="EF4_III"/>
    <property type="match status" value="1"/>
</dbReference>
<accession>A0A375G5A0</accession>
<evidence type="ECO:0000256" key="6">
    <source>
        <dbReference type="ARBA" id="ARBA00022917"/>
    </source>
</evidence>
<evidence type="ECO:0000313" key="15">
    <source>
        <dbReference type="EMBL" id="QEZ47250.1"/>
    </source>
</evidence>
<dbReference type="Proteomes" id="UP000256862">
    <property type="component" value="Chromosome CO2235"/>
</dbReference>
<evidence type="ECO:0000259" key="14">
    <source>
        <dbReference type="PROSITE" id="PS51722"/>
    </source>
</evidence>
<dbReference type="Gene3D" id="3.30.70.2570">
    <property type="entry name" value="Elongation factor 4, C-terminal domain"/>
    <property type="match status" value="1"/>
</dbReference>
<dbReference type="GO" id="GO:0005886">
    <property type="term" value="C:plasma membrane"/>
    <property type="evidence" value="ECO:0007669"/>
    <property type="project" value="UniProtKB-SubCell"/>
</dbReference>
<evidence type="ECO:0000256" key="11">
    <source>
        <dbReference type="ARBA" id="ARBA00061052"/>
    </source>
</evidence>
<dbReference type="GO" id="GO:0045727">
    <property type="term" value="P:positive regulation of translation"/>
    <property type="evidence" value="ECO:0007669"/>
    <property type="project" value="UniProtKB-UniRule"/>
</dbReference>
<keyword evidence="2 13" id="KW-1003">Cell membrane</keyword>
<dbReference type="NCBIfam" id="TIGR00231">
    <property type="entry name" value="small_GTP"/>
    <property type="match status" value="1"/>
</dbReference>
<dbReference type="RefSeq" id="WP_063238290.1">
    <property type="nucleotide sequence ID" value="NZ_CP032519.1"/>
</dbReference>
<dbReference type="EMBL" id="CP032519">
    <property type="protein sequence ID" value="QEZ47250.1"/>
    <property type="molecule type" value="Genomic_DNA"/>
</dbReference>
<dbReference type="Pfam" id="PF00679">
    <property type="entry name" value="EFG_C"/>
    <property type="match status" value="1"/>
</dbReference>
<dbReference type="EMBL" id="OGUS01000118">
    <property type="protein sequence ID" value="SPC13206.1"/>
    <property type="molecule type" value="Genomic_DNA"/>
</dbReference>
<dbReference type="NCBIfam" id="TIGR01393">
    <property type="entry name" value="lepA"/>
    <property type="match status" value="1"/>
</dbReference>
<dbReference type="GO" id="GO:0097216">
    <property type="term" value="F:guanosine tetraphosphate binding"/>
    <property type="evidence" value="ECO:0007669"/>
    <property type="project" value="UniProtKB-ARBA"/>
</dbReference>
<feature type="domain" description="Tr-type G" evidence="14">
    <location>
        <begin position="2"/>
        <end position="184"/>
    </location>
</feature>
<dbReference type="Proteomes" id="UP000623307">
    <property type="component" value="Chromosome 2"/>
</dbReference>
<comment type="catalytic activity">
    <reaction evidence="9 13">
        <text>GTP + H2O = GDP + phosphate + H(+)</text>
        <dbReference type="Rhea" id="RHEA:19669"/>
        <dbReference type="ChEBI" id="CHEBI:15377"/>
        <dbReference type="ChEBI" id="CHEBI:15378"/>
        <dbReference type="ChEBI" id="CHEBI:37565"/>
        <dbReference type="ChEBI" id="CHEBI:43474"/>
        <dbReference type="ChEBI" id="CHEBI:58189"/>
        <dbReference type="EC" id="3.6.5.n1"/>
    </reaction>
</comment>
<dbReference type="Gene3D" id="2.40.30.10">
    <property type="entry name" value="Translation factors"/>
    <property type="match status" value="1"/>
</dbReference>
<keyword evidence="8 13" id="KW-0472">Membrane</keyword>
<dbReference type="PANTHER" id="PTHR43512">
    <property type="entry name" value="TRANSLATION FACTOR GUF1-RELATED"/>
    <property type="match status" value="1"/>
</dbReference>
<dbReference type="InterPro" id="IPR000640">
    <property type="entry name" value="EFG_V-like"/>
</dbReference>
<reference evidence="17" key="1">
    <citation type="submission" date="2018-01" db="EMBL/GenBank/DDBJ databases">
        <authorList>
            <person name="Clerissi C."/>
        </authorList>
    </citation>
    <scope>NUCLEOTIDE SEQUENCE</scope>
    <source>
        <strain evidence="17">Cupriavidus oxalaticus LMG 2235</strain>
    </source>
</reference>
<dbReference type="Pfam" id="PF06421">
    <property type="entry name" value="LepA_C"/>
    <property type="match status" value="1"/>
</dbReference>
<dbReference type="OrthoDB" id="9801472at2"/>
<dbReference type="InterPro" id="IPR009000">
    <property type="entry name" value="Transl_B-barrel_sf"/>
</dbReference>
<evidence type="ECO:0000313" key="19">
    <source>
        <dbReference type="Proteomes" id="UP000623307"/>
    </source>
</evidence>